<organism evidence="1">
    <name type="scientific">hydrothermal vent metagenome</name>
    <dbReference type="NCBI Taxonomy" id="652676"/>
    <lineage>
        <taxon>unclassified sequences</taxon>
        <taxon>metagenomes</taxon>
        <taxon>ecological metagenomes</taxon>
    </lineage>
</organism>
<dbReference type="SUPFAM" id="SSF51230">
    <property type="entry name" value="Single hybrid motif"/>
    <property type="match status" value="1"/>
</dbReference>
<dbReference type="GO" id="GO:0005960">
    <property type="term" value="C:glycine cleavage complex"/>
    <property type="evidence" value="ECO:0007669"/>
    <property type="project" value="InterPro"/>
</dbReference>
<accession>A0A3B1BUW3</accession>
<evidence type="ECO:0000313" key="1">
    <source>
        <dbReference type="EMBL" id="VAX21699.1"/>
    </source>
</evidence>
<gene>
    <name evidence="1" type="ORF">MNBD_NITROSPINAE04-14</name>
</gene>
<dbReference type="Gene3D" id="2.40.50.100">
    <property type="match status" value="1"/>
</dbReference>
<dbReference type="GO" id="GO:0005829">
    <property type="term" value="C:cytosol"/>
    <property type="evidence" value="ECO:0007669"/>
    <property type="project" value="TreeGrafter"/>
</dbReference>
<protein>
    <submittedName>
        <fullName evidence="1">Glycine cleavage system H protein</fullName>
    </submittedName>
</protein>
<dbReference type="EMBL" id="UOGA01000207">
    <property type="protein sequence ID" value="VAX21699.1"/>
    <property type="molecule type" value="Genomic_DNA"/>
</dbReference>
<sequence>MARIEFGTKEECRWELPDELYYHKQDHIWARQDGGRVYFGVDHFGQYAAGEIQYLKIMPVGRSFKKNKTFGSLESGKYIGPMRAPAGGAIVEVNEAVIKEPKLINDSPYDNWVICIEPEQFDADIEGLPHGEDSIRVWMQEELDDYKSKELLECD</sequence>
<proteinExistence type="predicted"/>
<dbReference type="Pfam" id="PF01597">
    <property type="entry name" value="GCV_H"/>
    <property type="match status" value="1"/>
</dbReference>
<dbReference type="PANTHER" id="PTHR11715:SF3">
    <property type="entry name" value="GLYCINE CLEAVAGE SYSTEM H PROTEIN-RELATED"/>
    <property type="match status" value="1"/>
</dbReference>
<reference evidence="1" key="1">
    <citation type="submission" date="2018-06" db="EMBL/GenBank/DDBJ databases">
        <authorList>
            <person name="Zhirakovskaya E."/>
        </authorList>
    </citation>
    <scope>NUCLEOTIDE SEQUENCE</scope>
</reference>
<dbReference type="InterPro" id="IPR011053">
    <property type="entry name" value="Single_hybrid_motif"/>
</dbReference>
<dbReference type="PANTHER" id="PTHR11715">
    <property type="entry name" value="GLYCINE CLEAVAGE SYSTEM H PROTEIN"/>
    <property type="match status" value="1"/>
</dbReference>
<dbReference type="InterPro" id="IPR033753">
    <property type="entry name" value="GCV_H/Fam206"/>
</dbReference>
<name>A0A3B1BUW3_9ZZZZ</name>
<dbReference type="InterPro" id="IPR002930">
    <property type="entry name" value="GCV_H"/>
</dbReference>
<dbReference type="GO" id="GO:0009249">
    <property type="term" value="P:protein lipoylation"/>
    <property type="evidence" value="ECO:0007669"/>
    <property type="project" value="TreeGrafter"/>
</dbReference>
<dbReference type="GO" id="GO:0019464">
    <property type="term" value="P:glycine decarboxylation via glycine cleavage system"/>
    <property type="evidence" value="ECO:0007669"/>
    <property type="project" value="InterPro"/>
</dbReference>
<dbReference type="AlphaFoldDB" id="A0A3B1BUW3"/>
<dbReference type="CDD" id="cd06848">
    <property type="entry name" value="GCS_H"/>
    <property type="match status" value="1"/>
</dbReference>